<proteinExistence type="predicted"/>
<dbReference type="AlphaFoldDB" id="A0A015K4Z8"/>
<accession>A0A015K4Z8</accession>
<dbReference type="EMBL" id="JEMT01028476">
    <property type="protein sequence ID" value="EXX54501.1"/>
    <property type="molecule type" value="Genomic_DNA"/>
</dbReference>
<protein>
    <submittedName>
        <fullName evidence="1">Uncharacterized protein</fullName>
    </submittedName>
</protein>
<evidence type="ECO:0000313" key="1">
    <source>
        <dbReference type="EMBL" id="EXX54501.1"/>
    </source>
</evidence>
<keyword evidence="2" id="KW-1185">Reference proteome</keyword>
<reference evidence="1 2" key="1">
    <citation type="submission" date="2014-02" db="EMBL/GenBank/DDBJ databases">
        <title>Single nucleus genome sequencing reveals high similarity among nuclei of an endomycorrhizal fungus.</title>
        <authorList>
            <person name="Lin K."/>
            <person name="Geurts R."/>
            <person name="Zhang Z."/>
            <person name="Limpens E."/>
            <person name="Saunders D.G."/>
            <person name="Mu D."/>
            <person name="Pang E."/>
            <person name="Cao H."/>
            <person name="Cha H."/>
            <person name="Lin T."/>
            <person name="Zhou Q."/>
            <person name="Shang Y."/>
            <person name="Li Y."/>
            <person name="Ivanov S."/>
            <person name="Sharma T."/>
            <person name="Velzen R.V."/>
            <person name="Ruijter N.D."/>
            <person name="Aanen D.K."/>
            <person name="Win J."/>
            <person name="Kamoun S."/>
            <person name="Bisseling T."/>
            <person name="Huang S."/>
        </authorList>
    </citation>
    <scope>NUCLEOTIDE SEQUENCE [LARGE SCALE GENOMIC DNA]</scope>
    <source>
        <strain evidence="2">DAOM197198w</strain>
    </source>
</reference>
<name>A0A015K4Z8_RHIIW</name>
<organism evidence="1 2">
    <name type="scientific">Rhizophagus irregularis (strain DAOM 197198w)</name>
    <name type="common">Glomus intraradices</name>
    <dbReference type="NCBI Taxonomy" id="1432141"/>
    <lineage>
        <taxon>Eukaryota</taxon>
        <taxon>Fungi</taxon>
        <taxon>Fungi incertae sedis</taxon>
        <taxon>Mucoromycota</taxon>
        <taxon>Glomeromycotina</taxon>
        <taxon>Glomeromycetes</taxon>
        <taxon>Glomerales</taxon>
        <taxon>Glomeraceae</taxon>
        <taxon>Rhizophagus</taxon>
    </lineage>
</organism>
<dbReference type="OrthoDB" id="2419542at2759"/>
<comment type="caution">
    <text evidence="1">The sequence shown here is derived from an EMBL/GenBank/DDBJ whole genome shotgun (WGS) entry which is preliminary data.</text>
</comment>
<evidence type="ECO:0000313" key="2">
    <source>
        <dbReference type="Proteomes" id="UP000022910"/>
    </source>
</evidence>
<dbReference type="HOGENOM" id="CLU_1778451_0_0_1"/>
<gene>
    <name evidence="1" type="ORF">RirG_234020</name>
</gene>
<sequence>MEIKNNPITLFLTNLLTFRFYFNRDPKSETEPFLSSNNPNDEPEEDPCENWVSSRCYYDFLIPSKPKKKKKVINSPKQLSYIKYKELKQKKLLHLDFLKEGFCDKADYDVHSIIRQLRYEQEMKKYKDDRCDGEKDEVNIVIMEDI</sequence>
<dbReference type="Proteomes" id="UP000022910">
    <property type="component" value="Unassembled WGS sequence"/>
</dbReference>